<evidence type="ECO:0000313" key="3">
    <source>
        <dbReference type="Proteomes" id="UP000437131"/>
    </source>
</evidence>
<proteinExistence type="predicted"/>
<dbReference type="PROSITE" id="PS51462">
    <property type="entry name" value="NUDIX"/>
    <property type="match status" value="1"/>
</dbReference>
<dbReference type="EMBL" id="WMIA01000005">
    <property type="protein sequence ID" value="MTF38502.1"/>
    <property type="molecule type" value="Genomic_DNA"/>
</dbReference>
<dbReference type="InterPro" id="IPR036388">
    <property type="entry name" value="WH-like_DNA-bd_sf"/>
</dbReference>
<dbReference type="RefSeq" id="WP_155083377.1">
    <property type="nucleotide sequence ID" value="NZ_WMIA01000005.1"/>
</dbReference>
<dbReference type="PANTHER" id="PTHR43736">
    <property type="entry name" value="ADP-RIBOSE PYROPHOSPHATASE"/>
    <property type="match status" value="1"/>
</dbReference>
<sequence length="254" mass="29677">MNKNQNYNSETEFFKNYDPSKFDRPSTSVDTVIFTVFDLALQVLLVKRGEYPFKNQWTLVGGFIDLENDQTLEDTAKRKLEEKTGVKTPYLEQCFTIGNKIRDPRGWSVTTVYFALLPSENIQLKTNSDDITSSSVSAVKWSPIKNNKIKESLAFDHNYILEKAIERLRNKVLYTSLPAYLMPEKFTLRDLQTVYEIILDRTLESKSFRRRIERANILEPTGETRQDVKRPAQLYRLKENIDTYFFLRNIEGAT</sequence>
<comment type="caution">
    <text evidence="2">The sequence shown here is derived from an EMBL/GenBank/DDBJ whole genome shotgun (WGS) entry which is preliminary data.</text>
</comment>
<dbReference type="AlphaFoldDB" id="A0A844GTW9"/>
<dbReference type="SUPFAM" id="SSF55811">
    <property type="entry name" value="Nudix"/>
    <property type="match status" value="1"/>
</dbReference>
<organism evidence="2 3">
    <name type="scientific">Cyanobacterium aponinum 0216</name>
    <dbReference type="NCBI Taxonomy" id="2676140"/>
    <lineage>
        <taxon>Bacteria</taxon>
        <taxon>Bacillati</taxon>
        <taxon>Cyanobacteriota</taxon>
        <taxon>Cyanophyceae</taxon>
        <taxon>Oscillatoriophycideae</taxon>
        <taxon>Chroococcales</taxon>
        <taxon>Geminocystaceae</taxon>
        <taxon>Cyanobacterium</taxon>
    </lineage>
</organism>
<gene>
    <name evidence="2" type="ORF">GGC33_06150</name>
</gene>
<dbReference type="Pfam" id="PF21906">
    <property type="entry name" value="WHD_NrtR"/>
    <property type="match status" value="1"/>
</dbReference>
<dbReference type="InterPro" id="IPR054105">
    <property type="entry name" value="WHD_NrtR"/>
</dbReference>
<dbReference type="Gene3D" id="3.90.79.10">
    <property type="entry name" value="Nucleoside Triphosphate Pyrophosphohydrolase"/>
    <property type="match status" value="1"/>
</dbReference>
<dbReference type="InterPro" id="IPR036390">
    <property type="entry name" value="WH_DNA-bd_sf"/>
</dbReference>
<dbReference type="Pfam" id="PF00293">
    <property type="entry name" value="NUDIX"/>
    <property type="match status" value="1"/>
</dbReference>
<dbReference type="InterPro" id="IPR015797">
    <property type="entry name" value="NUDIX_hydrolase-like_dom_sf"/>
</dbReference>
<dbReference type="Proteomes" id="UP000437131">
    <property type="component" value="Unassembled WGS sequence"/>
</dbReference>
<evidence type="ECO:0000259" key="1">
    <source>
        <dbReference type="PROSITE" id="PS51462"/>
    </source>
</evidence>
<dbReference type="SUPFAM" id="SSF46785">
    <property type="entry name" value="Winged helix' DNA-binding domain"/>
    <property type="match status" value="1"/>
</dbReference>
<protein>
    <submittedName>
        <fullName evidence="2">NUDIX domain-containing protein</fullName>
    </submittedName>
</protein>
<reference evidence="2 3" key="1">
    <citation type="submission" date="2019-11" db="EMBL/GenBank/DDBJ databases">
        <title>Isolation of a new High Light Tolerant Cyanobacteria.</title>
        <authorList>
            <person name="Dobson Z."/>
            <person name="Vaughn N."/>
            <person name="Vaughn M."/>
            <person name="Fromme P."/>
            <person name="Mazor Y."/>
        </authorList>
    </citation>
    <scope>NUCLEOTIDE SEQUENCE [LARGE SCALE GENOMIC DNA]</scope>
    <source>
        <strain evidence="2 3">0216</strain>
    </source>
</reference>
<dbReference type="PANTHER" id="PTHR43736:SF4">
    <property type="entry name" value="SLR1690 PROTEIN"/>
    <property type="match status" value="1"/>
</dbReference>
<dbReference type="Gene3D" id="1.10.10.10">
    <property type="entry name" value="Winged helix-like DNA-binding domain superfamily/Winged helix DNA-binding domain"/>
    <property type="match status" value="1"/>
</dbReference>
<dbReference type="InterPro" id="IPR000086">
    <property type="entry name" value="NUDIX_hydrolase_dom"/>
</dbReference>
<feature type="domain" description="Nudix hydrolase" evidence="1">
    <location>
        <begin position="27"/>
        <end position="169"/>
    </location>
</feature>
<evidence type="ECO:0000313" key="2">
    <source>
        <dbReference type="EMBL" id="MTF38502.1"/>
    </source>
</evidence>
<accession>A0A844GTW9</accession>
<name>A0A844GTW9_9CHRO</name>
<dbReference type="CDD" id="cd18873">
    <property type="entry name" value="NUDIX_NadM_like"/>
    <property type="match status" value="1"/>
</dbReference>